<keyword evidence="2" id="KW-1185">Reference proteome</keyword>
<dbReference type="AlphaFoldDB" id="A0A3G9IL48"/>
<organism evidence="1 2">
    <name type="scientific">Paenibacillus baekrokdamisoli</name>
    <dbReference type="NCBI Taxonomy" id="1712516"/>
    <lineage>
        <taxon>Bacteria</taxon>
        <taxon>Bacillati</taxon>
        <taxon>Bacillota</taxon>
        <taxon>Bacilli</taxon>
        <taxon>Bacillales</taxon>
        <taxon>Paenibacillaceae</taxon>
        <taxon>Paenibacillus</taxon>
    </lineage>
</organism>
<gene>
    <name evidence="1" type="ORF">Back11_02570</name>
</gene>
<evidence type="ECO:0000313" key="1">
    <source>
        <dbReference type="EMBL" id="BBH18912.1"/>
    </source>
</evidence>
<dbReference type="RefSeq" id="WP_125653343.1">
    <property type="nucleotide sequence ID" value="NZ_AP019308.1"/>
</dbReference>
<reference evidence="1 2" key="1">
    <citation type="submission" date="2018-11" db="EMBL/GenBank/DDBJ databases">
        <title>Complete genome sequence of Paenibacillus baekrokdamisoli strain KCTC 33723.</title>
        <authorList>
            <person name="Kang S.W."/>
            <person name="Lee K.C."/>
            <person name="Kim K.K."/>
            <person name="Kim J.S."/>
            <person name="Kim D.S."/>
            <person name="Ko S.H."/>
            <person name="Yang S.H."/>
            <person name="Lee J.S."/>
        </authorList>
    </citation>
    <scope>NUCLEOTIDE SEQUENCE [LARGE SCALE GENOMIC DNA]</scope>
    <source>
        <strain evidence="1 2">KCTC 33723</strain>
    </source>
</reference>
<dbReference type="KEGG" id="pbk:Back11_02570"/>
<dbReference type="InterPro" id="IPR001119">
    <property type="entry name" value="SLH_dom"/>
</dbReference>
<dbReference type="PANTHER" id="PTHR43308">
    <property type="entry name" value="OUTER MEMBRANE PROTEIN ALPHA-RELATED"/>
    <property type="match status" value="1"/>
</dbReference>
<dbReference type="OrthoDB" id="663332at2"/>
<proteinExistence type="predicted"/>
<dbReference type="InterPro" id="IPR051465">
    <property type="entry name" value="Cell_Envelope_Struct_Comp"/>
</dbReference>
<protein>
    <submittedName>
        <fullName evidence="1">Uncharacterized protein</fullName>
    </submittedName>
</protein>
<dbReference type="PROSITE" id="PS51272">
    <property type="entry name" value="SLH"/>
    <property type="match status" value="3"/>
</dbReference>
<accession>A0A3G9IL48</accession>
<name>A0A3G9IL48_9BACL</name>
<dbReference type="EMBL" id="AP019308">
    <property type="protein sequence ID" value="BBH18912.1"/>
    <property type="molecule type" value="Genomic_DNA"/>
</dbReference>
<evidence type="ECO:0000313" key="2">
    <source>
        <dbReference type="Proteomes" id="UP000275368"/>
    </source>
</evidence>
<dbReference type="Pfam" id="PF00395">
    <property type="entry name" value="SLH"/>
    <property type="match status" value="3"/>
</dbReference>
<dbReference type="Proteomes" id="UP000275368">
    <property type="component" value="Chromosome"/>
</dbReference>
<dbReference type="PANTHER" id="PTHR43308:SF5">
    <property type="entry name" value="S-LAYER PROTEIN _ PEPTIDOGLYCAN ENDO-BETA-N-ACETYLGLUCOSAMINIDASE"/>
    <property type="match status" value="1"/>
</dbReference>
<sequence>MEQRQAVIAIKAENATYTLPVRQINIGSILNQLGKSLLPQDIKIQIEISKPTADTMKLVENSAVRGGFTLVVPPLNFTVKAKYGDTTIEVTKFSAYVEKTIAIPVGVDPNKITTGIVIEPDGTVRHVPTKVVVIDGKYYAKVNSLTNSTYAIVWHPKEFKDVAQHWAKNAVNDMGSRMVIGGIGNELYNPDQDITRAEFVAIIVRGLGLKLENGTSPFKDITSTDWYSRAIQTAYAYKLISGLEDGSFHPGDKITREQAMTIISKAMKITGLEVSRDDIKVSGELLSPFADASNVSKWAESSIVDCLQAEIIAGRSSTQLSPKAYISRAEVATLVQKLLQKSGLI</sequence>